<proteinExistence type="predicted"/>
<evidence type="ECO:0000313" key="5">
    <source>
        <dbReference type="Proteomes" id="UP000663193"/>
    </source>
</evidence>
<dbReference type="VEuPathDB" id="FungiDB:JI435_049090"/>
<accession>A0A7U2FAX5</accession>
<dbReference type="PANTHER" id="PTHR19848">
    <property type="entry name" value="WD40 REPEAT PROTEIN"/>
    <property type="match status" value="1"/>
</dbReference>
<keyword evidence="5" id="KW-1185">Reference proteome</keyword>
<protein>
    <submittedName>
        <fullName evidence="4">Uncharacterized protein</fullName>
    </submittedName>
</protein>
<dbReference type="PANTHER" id="PTHR19848:SF8">
    <property type="entry name" value="F-BOX AND WD REPEAT DOMAIN CONTAINING 7"/>
    <property type="match status" value="1"/>
</dbReference>
<dbReference type="Proteomes" id="UP000663193">
    <property type="component" value="Chromosome 13"/>
</dbReference>
<dbReference type="Pfam" id="PF00400">
    <property type="entry name" value="WD40"/>
    <property type="match status" value="1"/>
</dbReference>
<name>A0A7U2FAX5_PHANO</name>
<evidence type="ECO:0000256" key="1">
    <source>
        <dbReference type="ARBA" id="ARBA00022574"/>
    </source>
</evidence>
<feature type="repeat" description="WD" evidence="3">
    <location>
        <begin position="373"/>
        <end position="409"/>
    </location>
</feature>
<evidence type="ECO:0000256" key="3">
    <source>
        <dbReference type="PROSITE-ProRule" id="PRU00221"/>
    </source>
</evidence>
<keyword evidence="2" id="KW-0677">Repeat</keyword>
<dbReference type="InterPro" id="IPR001680">
    <property type="entry name" value="WD40_rpt"/>
</dbReference>
<evidence type="ECO:0000256" key="2">
    <source>
        <dbReference type="ARBA" id="ARBA00022737"/>
    </source>
</evidence>
<evidence type="ECO:0000313" key="4">
    <source>
        <dbReference type="EMBL" id="QRD01935.1"/>
    </source>
</evidence>
<reference evidence="5" key="1">
    <citation type="journal article" date="2021" name="BMC Genomics">
        <title>Chromosome-level genome assembly and manually-curated proteome of model necrotroph Parastagonospora nodorum Sn15 reveals a genome-wide trove of candidate effector homologs, and redundancy of virulence-related functions within an accessory chromosome.</title>
        <authorList>
            <person name="Bertazzoni S."/>
            <person name="Jones D.A.B."/>
            <person name="Phan H.T."/>
            <person name="Tan K.-C."/>
            <person name="Hane J.K."/>
        </authorList>
    </citation>
    <scope>NUCLEOTIDE SEQUENCE [LARGE SCALE GENOMIC DNA]</scope>
    <source>
        <strain evidence="5">SN15 / ATCC MYA-4574 / FGSC 10173)</strain>
    </source>
</reference>
<dbReference type="PROSITE" id="PS50082">
    <property type="entry name" value="WD_REPEATS_2"/>
    <property type="match status" value="1"/>
</dbReference>
<organism evidence="4 5">
    <name type="scientific">Phaeosphaeria nodorum (strain SN15 / ATCC MYA-4574 / FGSC 10173)</name>
    <name type="common">Glume blotch fungus</name>
    <name type="synonym">Parastagonospora nodorum</name>
    <dbReference type="NCBI Taxonomy" id="321614"/>
    <lineage>
        <taxon>Eukaryota</taxon>
        <taxon>Fungi</taxon>
        <taxon>Dikarya</taxon>
        <taxon>Ascomycota</taxon>
        <taxon>Pezizomycotina</taxon>
        <taxon>Dothideomycetes</taxon>
        <taxon>Pleosporomycetidae</taxon>
        <taxon>Pleosporales</taxon>
        <taxon>Pleosporineae</taxon>
        <taxon>Phaeosphaeriaceae</taxon>
        <taxon>Parastagonospora</taxon>
    </lineage>
</organism>
<sequence>MGLTFRFNSNIPSKCSISAASEPDVFIQRCVAWRPTLRYPHSRYQSNLCPLHRYRTQRHAPIHASLISQGSTYSQTGNHYRINWQCDDLPVGSLQPFLPIMSRPVLHTRKDFLKDYSFPTAPARDFERNGIPAAFASGHPRPENWFSTNEAFDYDQSMKQDGQCLHRSYHSALSSDQKLLAISSNCERIVIYDVATKELRAVLEGSDRVAFKPVQSPAQGNGYTLISSISDLEARGAVSNNRLILWDLDQHGRLLDEEEPIDTADFASLAINAILPKLTSDHEWSKDFAQASSLHADFEKALSRAAADHRRRHHTILSNAQIGSFSSSPFSDDGRFLLYHGENGSTQRGMRDGDKLPHVVVYDVDAGKEVHRLYGHTDAIMWSAMSPDHQLVASVSWDGTMRMYSTDTGYLQWVTEDSGSQSWAGAFTPDSKHVIWSSKSGRTIKVHDVSDGREVCALAEEPDDWCRHFAWNTTGDKVAFAGRKHAYVWCPFDSPHGTIDQHFVLEEDKDWRLSSISSIGWMKDGEILALEFSDGTKLIYNTQTNSKELFVKPQGMNTAWVDQGLYGILGGGPEHPDFYLTVDGDGKVRYCPTSVPAGPSWWEKEPGKKKLVESAKKMYPETGKYVKVTKVSRKDAPKNDDEGVSWVDEGAAIWTAE</sequence>
<dbReference type="EMBL" id="CP069035">
    <property type="protein sequence ID" value="QRD01935.1"/>
    <property type="molecule type" value="Genomic_DNA"/>
</dbReference>
<dbReference type="SMART" id="SM00320">
    <property type="entry name" value="WD40"/>
    <property type="match status" value="5"/>
</dbReference>
<dbReference type="SUPFAM" id="SSF82171">
    <property type="entry name" value="DPP6 N-terminal domain-like"/>
    <property type="match status" value="1"/>
</dbReference>
<dbReference type="Gene3D" id="2.130.10.10">
    <property type="entry name" value="YVTN repeat-like/Quinoprotein amine dehydrogenase"/>
    <property type="match status" value="2"/>
</dbReference>
<dbReference type="OrthoDB" id="1367865at2759"/>
<gene>
    <name evidence="4" type="ORF">JI435_049090</name>
</gene>
<keyword evidence="1 3" id="KW-0853">WD repeat</keyword>
<dbReference type="AlphaFoldDB" id="A0A7U2FAX5"/>
<dbReference type="InterPro" id="IPR015943">
    <property type="entry name" value="WD40/YVTN_repeat-like_dom_sf"/>
</dbReference>